<keyword evidence="3" id="KW-1185">Reference proteome</keyword>
<evidence type="ECO:0000313" key="3">
    <source>
        <dbReference type="Proteomes" id="UP000184476"/>
    </source>
</evidence>
<dbReference type="Proteomes" id="UP000184476">
    <property type="component" value="Unassembled WGS sequence"/>
</dbReference>
<name>A0A1M4TWG9_9BACL</name>
<proteinExistence type="predicted"/>
<accession>A0A1M4TWG9</accession>
<keyword evidence="1" id="KW-0175">Coiled coil</keyword>
<sequence length="540" mass="64154">MRLFKRNQEEISFPIAVTFQDSPTGRLVMIEEALQEKDELKPFFCIGCLQIDVESRIEVIPVAGKHAKFRRRSSEEQHLLGCPYQNHEAHMIRLAKDMNLSIQKNTLLLPTIAWKQPLTFLERPFVEKRSYFTQLELQKWNQWIQEVGRHFPYLTPLNSSTLKLQFAHDQQISLRQLIDYDPLKNEELTLLLFLGHVQEMKCVGHQYMVKVVAEESEQEITCWLSFSRFLYSFLSINQLVGRRIAVTGYGQRVDESSLKIEIWSIHHQLAYLGLLNTPSLNSSNYDLAIYFQQQLFQKGIEYFSICLGDPSFSKEYFSSVWEKDYPSAAEIEQVQEEQVKGYHEREQKLKKELEQANREFQAAKRRFEAIQVALKEVPFLQWLLGKNRQRKAERDELERKLRKADEKVSNIEYKLKKQRRDLEWKKQKLEEQKKTWEAVKKGIVMERERKTWFKNKVLWEIPSEQDQECMVLGLQIHYGLPNISIDIGFQYCKKEGDFYIPILKQTEKIICHLSQCQSVEEMIEQCWAEIYHKIEQMRHA</sequence>
<organism evidence="2 3">
    <name type="scientific">Seinonella peptonophila</name>
    <dbReference type="NCBI Taxonomy" id="112248"/>
    <lineage>
        <taxon>Bacteria</taxon>
        <taxon>Bacillati</taxon>
        <taxon>Bacillota</taxon>
        <taxon>Bacilli</taxon>
        <taxon>Bacillales</taxon>
        <taxon>Thermoactinomycetaceae</taxon>
        <taxon>Seinonella</taxon>
    </lineage>
</organism>
<feature type="coiled-coil region" evidence="1">
    <location>
        <begin position="339"/>
        <end position="439"/>
    </location>
</feature>
<evidence type="ECO:0000256" key="1">
    <source>
        <dbReference type="SAM" id="Coils"/>
    </source>
</evidence>
<protein>
    <submittedName>
        <fullName evidence="2">Uncharacterized protein</fullName>
    </submittedName>
</protein>
<reference evidence="2 3" key="1">
    <citation type="submission" date="2016-11" db="EMBL/GenBank/DDBJ databases">
        <authorList>
            <person name="Jaros S."/>
            <person name="Januszkiewicz K."/>
            <person name="Wedrychowicz H."/>
        </authorList>
    </citation>
    <scope>NUCLEOTIDE SEQUENCE [LARGE SCALE GENOMIC DNA]</scope>
    <source>
        <strain evidence="2 3">DSM 44666</strain>
    </source>
</reference>
<gene>
    <name evidence="2" type="ORF">SAMN05444392_101681</name>
</gene>
<dbReference type="EMBL" id="FQVL01000001">
    <property type="protein sequence ID" value="SHE48798.1"/>
    <property type="molecule type" value="Genomic_DNA"/>
</dbReference>
<evidence type="ECO:0000313" key="2">
    <source>
        <dbReference type="EMBL" id="SHE48798.1"/>
    </source>
</evidence>
<dbReference type="RefSeq" id="WP_073151962.1">
    <property type="nucleotide sequence ID" value="NZ_FQVL01000001.1"/>
</dbReference>
<dbReference type="AlphaFoldDB" id="A0A1M4TWG9"/>